<dbReference type="AlphaFoldDB" id="A0A401LWA5"/>
<keyword evidence="1" id="KW-0732">Signal</keyword>
<reference evidence="2 3" key="1">
    <citation type="submission" date="2018-10" db="EMBL/GenBank/DDBJ databases">
        <title>Draft Genome Sequence of Bacteroides sp. KCTC 15687.</title>
        <authorList>
            <person name="Yu S.Y."/>
            <person name="Kim J.S."/>
            <person name="Oh B.S."/>
            <person name="Park S.H."/>
            <person name="Kang S.W."/>
            <person name="Park J.E."/>
            <person name="Choi S.H."/>
            <person name="Han K.I."/>
            <person name="Lee K.C."/>
            <person name="Eom M.K."/>
            <person name="Suh M.K."/>
            <person name="Lee D.H."/>
            <person name="Yoon H."/>
            <person name="Kim B."/>
            <person name="Yang S.J."/>
            <person name="Lee J.S."/>
            <person name="Lee J.H."/>
        </authorList>
    </citation>
    <scope>NUCLEOTIDE SEQUENCE [LARGE SCALE GENOMIC DNA]</scope>
    <source>
        <strain evidence="2 3">KCTC 15687</strain>
    </source>
</reference>
<feature type="chain" id="PRO_5019318464" description="DUF4252 domain-containing protein" evidence="1">
    <location>
        <begin position="24"/>
        <end position="158"/>
    </location>
</feature>
<organism evidence="2 3">
    <name type="scientific">Bacteroides faecalis</name>
    <dbReference type="NCBI Taxonomy" id="2447885"/>
    <lineage>
        <taxon>Bacteria</taxon>
        <taxon>Pseudomonadati</taxon>
        <taxon>Bacteroidota</taxon>
        <taxon>Bacteroidia</taxon>
        <taxon>Bacteroidales</taxon>
        <taxon>Bacteroidaceae</taxon>
        <taxon>Bacteroides</taxon>
    </lineage>
</organism>
<dbReference type="Pfam" id="PF14060">
    <property type="entry name" value="DUF4252"/>
    <property type="match status" value="1"/>
</dbReference>
<feature type="signal peptide" evidence="1">
    <location>
        <begin position="1"/>
        <end position="23"/>
    </location>
</feature>
<protein>
    <recommendedName>
        <fullName evidence="4">DUF4252 domain-containing protein</fullName>
    </recommendedName>
</protein>
<evidence type="ECO:0000313" key="2">
    <source>
        <dbReference type="EMBL" id="GCB35767.1"/>
    </source>
</evidence>
<proteinExistence type="predicted"/>
<evidence type="ECO:0008006" key="4">
    <source>
        <dbReference type="Google" id="ProtNLM"/>
    </source>
</evidence>
<name>A0A401LWA5_9BACE</name>
<accession>A0A401LWA5</accession>
<evidence type="ECO:0000313" key="3">
    <source>
        <dbReference type="Proteomes" id="UP000288079"/>
    </source>
</evidence>
<dbReference type="Proteomes" id="UP000288079">
    <property type="component" value="Unassembled WGS sequence"/>
</dbReference>
<sequence>MNNMTKRYLYTLVLLFCANLCFAQHTLFDKYADKDNVTSIFITKKMFQMMPSVSTPGLNLENMKGKIESLHILTSEDKRIKESMKKDFTALMKKDYEELMRIKDENAKVNFYIKQKGNLISEMVMIADSTEDDFTVMRLLGSFTLKEMQEITKTIPKK</sequence>
<evidence type="ECO:0000256" key="1">
    <source>
        <dbReference type="SAM" id="SignalP"/>
    </source>
</evidence>
<gene>
    <name evidence="2" type="ORF">KGMB02408_27120</name>
</gene>
<comment type="caution">
    <text evidence="2">The sequence shown here is derived from an EMBL/GenBank/DDBJ whole genome shotgun (WGS) entry which is preliminary data.</text>
</comment>
<dbReference type="EMBL" id="BHWB01000007">
    <property type="protein sequence ID" value="GCB35767.1"/>
    <property type="molecule type" value="Genomic_DNA"/>
</dbReference>
<keyword evidence="3" id="KW-1185">Reference proteome</keyword>
<dbReference type="InterPro" id="IPR025348">
    <property type="entry name" value="DUF4252"/>
</dbReference>